<feature type="compositionally biased region" description="Basic and acidic residues" evidence="1">
    <location>
        <begin position="78"/>
        <end position="88"/>
    </location>
</feature>
<feature type="region of interest" description="Disordered" evidence="1">
    <location>
        <begin position="63"/>
        <end position="88"/>
    </location>
</feature>
<evidence type="ECO:0000313" key="3">
    <source>
        <dbReference type="Proteomes" id="UP000199290"/>
    </source>
</evidence>
<gene>
    <name evidence="2" type="ORF">SAMN04488073_0356</name>
</gene>
<dbReference type="EMBL" id="FOYV01000001">
    <property type="protein sequence ID" value="SFR39334.1"/>
    <property type="molecule type" value="Genomic_DNA"/>
</dbReference>
<accession>A0A1I6GAW7</accession>
<name>A0A1I6GAW7_9GAMM</name>
<sequence length="101" mass="11275">MDYGDSVQKVLLRKIRKAEQDLMQLKLDYCRFVFGLSHRARVLANGEVYVVRSVDVDTMTHADDGGFTRPAITGSPAEGKDEGQTRDLGTDWVLEGSQVRS</sequence>
<proteinExistence type="predicted"/>
<reference evidence="3" key="1">
    <citation type="submission" date="2016-10" db="EMBL/GenBank/DDBJ databases">
        <authorList>
            <person name="Varghese N."/>
            <person name="Submissions S."/>
        </authorList>
    </citation>
    <scope>NUCLEOTIDE SEQUENCE [LARGE SCALE GENOMIC DNA]</scope>
    <source>
        <strain evidence="3">CGMCC 1.6294</strain>
    </source>
</reference>
<evidence type="ECO:0000313" key="2">
    <source>
        <dbReference type="EMBL" id="SFR39334.1"/>
    </source>
</evidence>
<evidence type="ECO:0000256" key="1">
    <source>
        <dbReference type="SAM" id="MobiDB-lite"/>
    </source>
</evidence>
<protein>
    <submittedName>
        <fullName evidence="2">Uncharacterized protein</fullName>
    </submittedName>
</protein>
<dbReference type="Proteomes" id="UP000199290">
    <property type="component" value="Unassembled WGS sequence"/>
</dbReference>
<dbReference type="RefSeq" id="WP_091985310.1">
    <property type="nucleotide sequence ID" value="NZ_FOYV01000001.1"/>
</dbReference>
<dbReference type="OrthoDB" id="6368842at2"/>
<organism evidence="2 3">
    <name type="scientific">Marinobacter gudaonensis</name>
    <dbReference type="NCBI Taxonomy" id="375760"/>
    <lineage>
        <taxon>Bacteria</taxon>
        <taxon>Pseudomonadati</taxon>
        <taxon>Pseudomonadota</taxon>
        <taxon>Gammaproteobacteria</taxon>
        <taxon>Pseudomonadales</taxon>
        <taxon>Marinobacteraceae</taxon>
        <taxon>Marinobacter</taxon>
    </lineage>
</organism>
<dbReference type="AlphaFoldDB" id="A0A1I6GAW7"/>
<keyword evidence="3" id="KW-1185">Reference proteome</keyword>